<feature type="domain" description="Gcp-like" evidence="7">
    <location>
        <begin position="30"/>
        <end position="132"/>
    </location>
</feature>
<accession>A0A2S0VUG0</accession>
<dbReference type="FunFam" id="3.30.420.40:FF:000097">
    <property type="entry name" value="tRNA threonylcarbamoyladenosine biosynthesis protein TsaB"/>
    <property type="match status" value="1"/>
</dbReference>
<dbReference type="CDD" id="cd24032">
    <property type="entry name" value="ASKHA_NBD_TsaB"/>
    <property type="match status" value="1"/>
</dbReference>
<dbReference type="SUPFAM" id="SSF53067">
    <property type="entry name" value="Actin-like ATPase domain"/>
    <property type="match status" value="2"/>
</dbReference>
<dbReference type="PANTHER" id="PTHR11735">
    <property type="entry name" value="TRNA N6-ADENOSINE THREONYLCARBAMOYLTRANSFERASE"/>
    <property type="match status" value="1"/>
</dbReference>
<dbReference type="NCBIfam" id="TIGR03725">
    <property type="entry name" value="T6A_YeaZ"/>
    <property type="match status" value="1"/>
</dbReference>
<evidence type="ECO:0000259" key="7">
    <source>
        <dbReference type="Pfam" id="PF00814"/>
    </source>
</evidence>
<dbReference type="Pfam" id="PF00814">
    <property type="entry name" value="TsaD"/>
    <property type="match status" value="1"/>
</dbReference>
<keyword evidence="8" id="KW-0808">Transferase</keyword>
<sequence length="232" mass="25295">MSKILAIDTSTEACSVALVDGQNVLANRYEVCPREHNKKVLVMTQQVLDEAQVSLDAVDFIAYGAGPGSFTGVRITAGIVQGLAFGAKKPVIGVSSLAAMAHQMYRLHNAKNVIAAIDARMSEIYLGVYRVKSLGLVEPIEDEKVTPPEGGLSHFNQSDEWHGTGTGWQTYRDELTCQVKVVVDDETLFPNAIDIALLALEKANKGQQQSAEHVVPTYLRNDVAWKKMPGRE</sequence>
<gene>
    <name evidence="8" type="primary">tsaB</name>
    <name evidence="8" type="ORF">C2869_16115</name>
</gene>
<evidence type="ECO:0000313" key="8">
    <source>
        <dbReference type="EMBL" id="AWB67857.1"/>
    </source>
</evidence>
<dbReference type="InterPro" id="IPR000905">
    <property type="entry name" value="Gcp-like_dom"/>
</dbReference>
<keyword evidence="5" id="KW-0819">tRNA processing</keyword>
<proteinExistence type="inferred from homology"/>
<evidence type="ECO:0000256" key="3">
    <source>
        <dbReference type="ARBA" id="ARBA00019012"/>
    </source>
</evidence>
<organism evidence="8 9">
    <name type="scientific">Saccharobesus litoralis</name>
    <dbReference type="NCBI Taxonomy" id="2172099"/>
    <lineage>
        <taxon>Bacteria</taxon>
        <taxon>Pseudomonadati</taxon>
        <taxon>Pseudomonadota</taxon>
        <taxon>Gammaproteobacteria</taxon>
        <taxon>Alteromonadales</taxon>
        <taxon>Alteromonadaceae</taxon>
        <taxon>Saccharobesus</taxon>
    </lineage>
</organism>
<evidence type="ECO:0000256" key="1">
    <source>
        <dbReference type="ARBA" id="ARBA00004496"/>
    </source>
</evidence>
<evidence type="ECO:0000256" key="6">
    <source>
        <dbReference type="ARBA" id="ARBA00032446"/>
    </source>
</evidence>
<dbReference type="GO" id="GO:0016740">
    <property type="term" value="F:transferase activity"/>
    <property type="evidence" value="ECO:0007669"/>
    <property type="project" value="UniProtKB-KW"/>
</dbReference>
<dbReference type="InterPro" id="IPR043129">
    <property type="entry name" value="ATPase_NBD"/>
</dbReference>
<name>A0A2S0VUG0_9ALTE</name>
<protein>
    <recommendedName>
        <fullName evidence="3">tRNA threonylcarbamoyladenosine biosynthesis protein TsaB</fullName>
    </recommendedName>
    <alternativeName>
        <fullName evidence="6">t(6)A37 threonylcarbamoyladenosine biosynthesis protein TsaB</fullName>
    </alternativeName>
</protein>
<dbReference type="AlphaFoldDB" id="A0A2S0VUG0"/>
<dbReference type="InterPro" id="IPR022496">
    <property type="entry name" value="T6A_TsaB"/>
</dbReference>
<evidence type="ECO:0000313" key="9">
    <source>
        <dbReference type="Proteomes" id="UP000244441"/>
    </source>
</evidence>
<evidence type="ECO:0000256" key="2">
    <source>
        <dbReference type="ARBA" id="ARBA00010493"/>
    </source>
</evidence>
<dbReference type="Gene3D" id="3.30.420.40">
    <property type="match status" value="2"/>
</dbReference>
<dbReference type="GO" id="GO:0005829">
    <property type="term" value="C:cytosol"/>
    <property type="evidence" value="ECO:0007669"/>
    <property type="project" value="TreeGrafter"/>
</dbReference>
<dbReference type="RefSeq" id="WP_108603923.1">
    <property type="nucleotide sequence ID" value="NZ_CP026604.1"/>
</dbReference>
<comment type="subcellular location">
    <subcellularLocation>
        <location evidence="1">Cytoplasm</location>
    </subcellularLocation>
</comment>
<dbReference type="Proteomes" id="UP000244441">
    <property type="component" value="Chromosome"/>
</dbReference>
<dbReference type="KEGG" id="cate:C2869_16115"/>
<dbReference type="EMBL" id="CP026604">
    <property type="protein sequence ID" value="AWB67857.1"/>
    <property type="molecule type" value="Genomic_DNA"/>
</dbReference>
<dbReference type="GO" id="GO:0002949">
    <property type="term" value="P:tRNA threonylcarbamoyladenosine modification"/>
    <property type="evidence" value="ECO:0007669"/>
    <property type="project" value="InterPro"/>
</dbReference>
<keyword evidence="4" id="KW-0963">Cytoplasm</keyword>
<comment type="similarity">
    <text evidence="2">Belongs to the KAE1 / TsaD family. TsaB subfamily.</text>
</comment>
<dbReference type="OrthoDB" id="9809995at2"/>
<reference evidence="8 9" key="1">
    <citation type="submission" date="2018-01" db="EMBL/GenBank/DDBJ databases">
        <title>Genome sequence of a Cantenovulum-like bacteria.</title>
        <authorList>
            <person name="Tan W.R."/>
            <person name="Lau N.-S."/>
            <person name="Go F."/>
            <person name="Amirul A.-A.A."/>
        </authorList>
    </citation>
    <scope>NUCLEOTIDE SEQUENCE [LARGE SCALE GENOMIC DNA]</scope>
    <source>
        <strain evidence="8 9">CCB-QB4</strain>
    </source>
</reference>
<keyword evidence="9" id="KW-1185">Reference proteome</keyword>
<dbReference type="PANTHER" id="PTHR11735:SF11">
    <property type="entry name" value="TRNA THREONYLCARBAMOYLADENOSINE BIOSYNTHESIS PROTEIN TSAB"/>
    <property type="match status" value="1"/>
</dbReference>
<evidence type="ECO:0000256" key="5">
    <source>
        <dbReference type="ARBA" id="ARBA00022694"/>
    </source>
</evidence>
<evidence type="ECO:0000256" key="4">
    <source>
        <dbReference type="ARBA" id="ARBA00022490"/>
    </source>
</evidence>